<dbReference type="AlphaFoldDB" id="A0A5T3RXZ8"/>
<gene>
    <name evidence="1" type="ORF">ELM44_22700</name>
</gene>
<reference evidence="1" key="1">
    <citation type="submission" date="2018-12" db="EMBL/GenBank/DDBJ databases">
        <authorList>
            <consortium name="NARMS: The National Antimicrobial Resistance Monitoring System"/>
        </authorList>
    </citation>
    <scope>NUCLEOTIDE SEQUENCE</scope>
    <source>
        <strain evidence="1">FSIS11816501</strain>
    </source>
</reference>
<dbReference type="InterPro" id="IPR025591">
    <property type="entry name" value="RloB"/>
</dbReference>
<accession>A0A5T3RXZ8</accession>
<sequence>MILMLMLLLVIFSKSLTRIFLMTKRKGGRNVPRVMYIYCEGEKTEPLYLESYISENSRRTLSVFKIPKTRKNTPEQLVDEAIKKKNSSSTADGDEFWVVYDQEHLTTQSVLCHQRAWNKANRHGINIAISCVCFELWLLLHFGYTTRSFSSYENLMSDSPFKGLLPNYNKGSSSTYDVLKNRIGKARKNAAQLEIFAKSDNENIHEPYKFPCYTSFHKLLDAIDNF</sequence>
<proteinExistence type="predicted"/>
<dbReference type="EMBL" id="AACZBS010000027">
    <property type="protein sequence ID" value="EAN7550537.1"/>
    <property type="molecule type" value="Genomic_DNA"/>
</dbReference>
<dbReference type="Pfam" id="PF13707">
    <property type="entry name" value="RloB"/>
    <property type="match status" value="1"/>
</dbReference>
<protein>
    <submittedName>
        <fullName evidence="1">RloB domain-containing protein</fullName>
    </submittedName>
</protein>
<evidence type="ECO:0000313" key="1">
    <source>
        <dbReference type="EMBL" id="EAN7550537.1"/>
    </source>
</evidence>
<comment type="caution">
    <text evidence="1">The sequence shown here is derived from an EMBL/GenBank/DDBJ whole genome shotgun (WGS) entry which is preliminary data.</text>
</comment>
<organism evidence="1">
    <name type="scientific">Salmonella enterica</name>
    <name type="common">Salmonella choleraesuis</name>
    <dbReference type="NCBI Taxonomy" id="28901"/>
    <lineage>
        <taxon>Bacteria</taxon>
        <taxon>Pseudomonadati</taxon>
        <taxon>Pseudomonadota</taxon>
        <taxon>Gammaproteobacteria</taxon>
        <taxon>Enterobacterales</taxon>
        <taxon>Enterobacteriaceae</taxon>
        <taxon>Salmonella</taxon>
    </lineage>
</organism>
<name>A0A5T3RXZ8_SALER</name>